<sequence length="63" mass="6958">MNILAVLPIFDGGCSGPTRSHRACFHGGNDFRAHGHARRIESNCLLYRTRPSYGLGNGENVWT</sequence>
<keyword evidence="2" id="KW-1185">Reference proteome</keyword>
<evidence type="ECO:0000313" key="2">
    <source>
        <dbReference type="Proteomes" id="UP000076738"/>
    </source>
</evidence>
<gene>
    <name evidence="1" type="ORF">CALVIDRAFT_540536</name>
</gene>
<proteinExistence type="predicted"/>
<reference evidence="1 2" key="1">
    <citation type="journal article" date="2016" name="Mol. Biol. Evol.">
        <title>Comparative Genomics of Early-Diverging Mushroom-Forming Fungi Provides Insights into the Origins of Lignocellulose Decay Capabilities.</title>
        <authorList>
            <person name="Nagy L.G."/>
            <person name="Riley R."/>
            <person name="Tritt A."/>
            <person name="Adam C."/>
            <person name="Daum C."/>
            <person name="Floudas D."/>
            <person name="Sun H."/>
            <person name="Yadav J.S."/>
            <person name="Pangilinan J."/>
            <person name="Larsson K.H."/>
            <person name="Matsuura K."/>
            <person name="Barry K."/>
            <person name="Labutti K."/>
            <person name="Kuo R."/>
            <person name="Ohm R.A."/>
            <person name="Bhattacharya S.S."/>
            <person name="Shirouzu T."/>
            <person name="Yoshinaga Y."/>
            <person name="Martin F.M."/>
            <person name="Grigoriev I.V."/>
            <person name="Hibbett D.S."/>
        </authorList>
    </citation>
    <scope>NUCLEOTIDE SEQUENCE [LARGE SCALE GENOMIC DNA]</scope>
    <source>
        <strain evidence="1 2">TUFC12733</strain>
    </source>
</reference>
<dbReference type="Proteomes" id="UP000076738">
    <property type="component" value="Unassembled WGS sequence"/>
</dbReference>
<organism evidence="1 2">
    <name type="scientific">Calocera viscosa (strain TUFC12733)</name>
    <dbReference type="NCBI Taxonomy" id="1330018"/>
    <lineage>
        <taxon>Eukaryota</taxon>
        <taxon>Fungi</taxon>
        <taxon>Dikarya</taxon>
        <taxon>Basidiomycota</taxon>
        <taxon>Agaricomycotina</taxon>
        <taxon>Dacrymycetes</taxon>
        <taxon>Dacrymycetales</taxon>
        <taxon>Dacrymycetaceae</taxon>
        <taxon>Calocera</taxon>
    </lineage>
</organism>
<dbReference type="EMBL" id="KV417306">
    <property type="protein sequence ID" value="KZO92862.1"/>
    <property type="molecule type" value="Genomic_DNA"/>
</dbReference>
<accession>A0A167IQQ7</accession>
<evidence type="ECO:0000313" key="1">
    <source>
        <dbReference type="EMBL" id="KZO92862.1"/>
    </source>
</evidence>
<dbReference type="AlphaFoldDB" id="A0A167IQQ7"/>
<protein>
    <submittedName>
        <fullName evidence="1">Uncharacterized protein</fullName>
    </submittedName>
</protein>
<name>A0A167IQQ7_CALVF</name>